<evidence type="ECO:0000256" key="2">
    <source>
        <dbReference type="ARBA" id="ARBA00004173"/>
    </source>
</evidence>
<evidence type="ECO:0000256" key="8">
    <source>
        <dbReference type="ARBA" id="ARBA00022723"/>
    </source>
</evidence>
<evidence type="ECO:0000256" key="11">
    <source>
        <dbReference type="ARBA" id="ARBA00022833"/>
    </source>
</evidence>
<dbReference type="Gene3D" id="3.40.50.300">
    <property type="entry name" value="P-loop containing nucleotide triphosphate hydrolases"/>
    <property type="match status" value="2"/>
</dbReference>
<dbReference type="GO" id="GO:0004222">
    <property type="term" value="F:metalloendopeptidase activity"/>
    <property type="evidence" value="ECO:0007669"/>
    <property type="project" value="InterPro"/>
</dbReference>
<dbReference type="InterPro" id="IPR000642">
    <property type="entry name" value="Peptidase_M41"/>
</dbReference>
<evidence type="ECO:0000256" key="5">
    <source>
        <dbReference type="ARBA" id="ARBA00010550"/>
    </source>
</evidence>
<comment type="caution">
    <text evidence="18">The sequence shown here is derived from an EMBL/GenBank/DDBJ whole genome shotgun (WGS) entry which is preliminary data.</text>
</comment>
<evidence type="ECO:0000256" key="1">
    <source>
        <dbReference type="ARBA" id="ARBA00001947"/>
    </source>
</evidence>
<dbReference type="FunFam" id="1.20.58.760:FF:000003">
    <property type="entry name" value="AFG3-like AAA ATPase 2"/>
    <property type="match status" value="1"/>
</dbReference>
<dbReference type="AlphaFoldDB" id="A0A3R6W532"/>
<dbReference type="Proteomes" id="UP000285060">
    <property type="component" value="Unassembled WGS sequence"/>
</dbReference>
<dbReference type="GO" id="GO:0005745">
    <property type="term" value="C:m-AAA complex"/>
    <property type="evidence" value="ECO:0007669"/>
    <property type="project" value="TreeGrafter"/>
</dbReference>
<evidence type="ECO:0000256" key="10">
    <source>
        <dbReference type="ARBA" id="ARBA00022801"/>
    </source>
</evidence>
<dbReference type="GO" id="GO:0005524">
    <property type="term" value="F:ATP binding"/>
    <property type="evidence" value="ECO:0007669"/>
    <property type="project" value="UniProtKB-KW"/>
</dbReference>
<dbReference type="InterPro" id="IPR027417">
    <property type="entry name" value="P-loop_NTPase"/>
</dbReference>
<keyword evidence="6" id="KW-0645">Protease</keyword>
<dbReference type="GO" id="GO:0004176">
    <property type="term" value="F:ATP-dependent peptidase activity"/>
    <property type="evidence" value="ECO:0007669"/>
    <property type="project" value="InterPro"/>
</dbReference>
<dbReference type="Gene3D" id="1.10.8.60">
    <property type="match status" value="1"/>
</dbReference>
<dbReference type="GO" id="GO:0008270">
    <property type="term" value="F:zinc ion binding"/>
    <property type="evidence" value="ECO:0007669"/>
    <property type="project" value="InterPro"/>
</dbReference>
<feature type="compositionally biased region" description="Basic and acidic residues" evidence="16">
    <location>
        <begin position="703"/>
        <end position="714"/>
    </location>
</feature>
<keyword evidence="7" id="KW-0812">Transmembrane</keyword>
<comment type="similarity">
    <text evidence="4">In the C-terminal section; belongs to the peptidase M41 family.</text>
</comment>
<dbReference type="Pfam" id="PF01434">
    <property type="entry name" value="Peptidase_M41"/>
    <property type="match status" value="1"/>
</dbReference>
<dbReference type="InterPro" id="IPR003593">
    <property type="entry name" value="AAA+_ATPase"/>
</dbReference>
<accession>A0A3R6W532</accession>
<dbReference type="Gene3D" id="3.40.1690.20">
    <property type="match status" value="1"/>
</dbReference>
<evidence type="ECO:0000256" key="7">
    <source>
        <dbReference type="ARBA" id="ARBA00022692"/>
    </source>
</evidence>
<keyword evidence="14" id="KW-0482">Metalloprotease</keyword>
<keyword evidence="10" id="KW-0378">Hydrolase</keyword>
<evidence type="ECO:0000256" key="4">
    <source>
        <dbReference type="ARBA" id="ARBA00010044"/>
    </source>
</evidence>
<keyword evidence="12" id="KW-0067">ATP-binding</keyword>
<keyword evidence="19" id="KW-1185">Reference proteome</keyword>
<evidence type="ECO:0000259" key="17">
    <source>
        <dbReference type="SMART" id="SM00382"/>
    </source>
</evidence>
<evidence type="ECO:0000256" key="14">
    <source>
        <dbReference type="ARBA" id="ARBA00023049"/>
    </source>
</evidence>
<protein>
    <recommendedName>
        <fullName evidence="17">AAA+ ATPase domain-containing protein</fullName>
    </recommendedName>
</protein>
<proteinExistence type="inferred from homology"/>
<evidence type="ECO:0000313" key="19">
    <source>
        <dbReference type="Proteomes" id="UP000285060"/>
    </source>
</evidence>
<evidence type="ECO:0000256" key="16">
    <source>
        <dbReference type="SAM" id="MobiDB-lite"/>
    </source>
</evidence>
<keyword evidence="15" id="KW-0472">Membrane</keyword>
<dbReference type="PROSITE" id="PS00674">
    <property type="entry name" value="AAA"/>
    <property type="match status" value="1"/>
</dbReference>
<dbReference type="FunFam" id="1.10.8.60:FF:000019">
    <property type="entry name" value="AFG3-like AAA ATPase 2"/>
    <property type="match status" value="1"/>
</dbReference>
<evidence type="ECO:0000256" key="3">
    <source>
        <dbReference type="ARBA" id="ARBA00004370"/>
    </source>
</evidence>
<dbReference type="InterPro" id="IPR011546">
    <property type="entry name" value="Pept_M41_FtsH_extracell"/>
</dbReference>
<dbReference type="PANTHER" id="PTHR43655">
    <property type="entry name" value="ATP-DEPENDENT PROTEASE"/>
    <property type="match status" value="1"/>
</dbReference>
<keyword evidence="11" id="KW-0862">Zinc</keyword>
<evidence type="ECO:0000256" key="9">
    <source>
        <dbReference type="ARBA" id="ARBA00022741"/>
    </source>
</evidence>
<comment type="cofactor">
    <cofactor evidence="1">
        <name>Zn(2+)</name>
        <dbReference type="ChEBI" id="CHEBI:29105"/>
    </cofactor>
</comment>
<organism evidence="18 19">
    <name type="scientific">Aphanomyces invadans</name>
    <dbReference type="NCBI Taxonomy" id="157072"/>
    <lineage>
        <taxon>Eukaryota</taxon>
        <taxon>Sar</taxon>
        <taxon>Stramenopiles</taxon>
        <taxon>Oomycota</taxon>
        <taxon>Saprolegniomycetes</taxon>
        <taxon>Saprolegniales</taxon>
        <taxon>Verrucalvaceae</taxon>
        <taxon>Aphanomyces</taxon>
    </lineage>
</organism>
<sequence>MVAFLFSYTVLPGFERFYPKGTKGEGKPSGSAKKPAGNGPKEEPKPSGSGSSGSGGTPGAQDPKDQLMYTIPIAIALLLFLELTSGDNALKEITWQEFRNDLLSQGKVDHIVVVNKTYARVYLHRPSSSESTVHTTATHTDLHEVRDYNHPQQHGGTPAAATAAPQQHTPSFYFNIGSIENFERQMEQTQASLGILPKDYIPIQFSNEMNWKMELLKMAPTLLLIGFLMMSMRGIGGAGGGGGMGGIFKVGKSPAKKITKEDIKITFKDVAGVDEAKREIMEFVEFLKNQKKFTDLGAKIPKGALLVGPPGTGKTMLAKATAGEASVPFFSISGSDFIEMFVGVGPSSEGVVVLAGTNRVDILDKAILRPGRFDRQITVDKPDIKVHLKALHLDGTVDDFARRMAALTPGFTGADIANICNEAAIVAARRAGDSINFKDFEQATDRVIGGLETNRLMTPEEKKTVAYHEAGHAVTGWFLEHADPLLKVTIVPRGKGSLGYAQYLPKEVSLHSQEAIEDIMCMALGGRASEYVNFNGRITTGASDDLRRVTQMAYSMVQLYGMNSRIGQLSFPRDDNQPGEPRMYSERTAEMMDEEVKKIVDRAYQRTIDLLVSKQDLLVKLSEELIENETINHSDIVRVLGPRPFGGNKTYTEFVEESWQNADRHEEDKKAKAAAAAETSVSKTDASATEDGDMSTGSDDSTESDKESDKKKGE</sequence>
<evidence type="ECO:0000256" key="15">
    <source>
        <dbReference type="ARBA" id="ARBA00023136"/>
    </source>
</evidence>
<keyword evidence="8" id="KW-0479">Metal-binding</keyword>
<dbReference type="EMBL" id="QUSY01000002">
    <property type="protein sequence ID" value="RHY35453.1"/>
    <property type="molecule type" value="Genomic_DNA"/>
</dbReference>
<evidence type="ECO:0000313" key="18">
    <source>
        <dbReference type="EMBL" id="RHY35453.1"/>
    </source>
</evidence>
<dbReference type="InterPro" id="IPR041569">
    <property type="entry name" value="AAA_lid_3"/>
</dbReference>
<dbReference type="PANTHER" id="PTHR43655:SF2">
    <property type="entry name" value="AFG3 LIKE MATRIX AAA PEPTIDASE SUBUNIT 2, ISOFORM A"/>
    <property type="match status" value="1"/>
</dbReference>
<name>A0A3R6W532_9STRA</name>
<dbReference type="VEuPathDB" id="FungiDB:H310_00489"/>
<dbReference type="InterPro" id="IPR037219">
    <property type="entry name" value="Peptidase_M41-like"/>
</dbReference>
<comment type="subcellular location">
    <subcellularLocation>
        <location evidence="3">Membrane</location>
    </subcellularLocation>
    <subcellularLocation>
        <location evidence="2">Mitochondrion</location>
    </subcellularLocation>
</comment>
<reference evidence="18 19" key="1">
    <citation type="submission" date="2018-08" db="EMBL/GenBank/DDBJ databases">
        <title>Aphanomyces genome sequencing and annotation.</title>
        <authorList>
            <person name="Minardi D."/>
            <person name="Oidtmann B."/>
            <person name="Van Der Giezen M."/>
            <person name="Studholme D.J."/>
        </authorList>
    </citation>
    <scope>NUCLEOTIDE SEQUENCE [LARGE SCALE GENOMIC DNA]</scope>
    <source>
        <strain evidence="18 19">NJM0002</strain>
    </source>
</reference>
<comment type="similarity">
    <text evidence="5">In the N-terminal section; belongs to the AAA ATPase family.</text>
</comment>
<dbReference type="SUPFAM" id="SSF140990">
    <property type="entry name" value="FtsH protease domain-like"/>
    <property type="match status" value="1"/>
</dbReference>
<dbReference type="GO" id="GO:0016887">
    <property type="term" value="F:ATP hydrolysis activity"/>
    <property type="evidence" value="ECO:0007669"/>
    <property type="project" value="InterPro"/>
</dbReference>
<evidence type="ECO:0000256" key="13">
    <source>
        <dbReference type="ARBA" id="ARBA00022989"/>
    </source>
</evidence>
<gene>
    <name evidence="18" type="ORF">DYB32_000106</name>
</gene>
<feature type="region of interest" description="Disordered" evidence="16">
    <location>
        <begin position="660"/>
        <end position="714"/>
    </location>
</feature>
<dbReference type="Pfam" id="PF17862">
    <property type="entry name" value="AAA_lid_3"/>
    <property type="match status" value="1"/>
</dbReference>
<dbReference type="SMART" id="SM00382">
    <property type="entry name" value="AAA"/>
    <property type="match status" value="1"/>
</dbReference>
<dbReference type="Pfam" id="PF00004">
    <property type="entry name" value="AAA"/>
    <property type="match status" value="1"/>
</dbReference>
<dbReference type="GO" id="GO:0034982">
    <property type="term" value="P:mitochondrial protein processing"/>
    <property type="evidence" value="ECO:0007669"/>
    <property type="project" value="TreeGrafter"/>
</dbReference>
<feature type="compositionally biased region" description="Basic and acidic residues" evidence="16">
    <location>
        <begin position="662"/>
        <end position="671"/>
    </location>
</feature>
<keyword evidence="9" id="KW-0547">Nucleotide-binding</keyword>
<dbReference type="SUPFAM" id="SSF52540">
    <property type="entry name" value="P-loop containing nucleoside triphosphate hydrolases"/>
    <property type="match status" value="1"/>
</dbReference>
<dbReference type="Gene3D" id="1.20.58.760">
    <property type="entry name" value="Peptidase M41"/>
    <property type="match status" value="1"/>
</dbReference>
<dbReference type="InterPro" id="IPR003959">
    <property type="entry name" value="ATPase_AAA_core"/>
</dbReference>
<evidence type="ECO:0000256" key="6">
    <source>
        <dbReference type="ARBA" id="ARBA00022670"/>
    </source>
</evidence>
<dbReference type="InterPro" id="IPR050928">
    <property type="entry name" value="ATP-dep_Zn_Metalloprotease"/>
</dbReference>
<evidence type="ECO:0000256" key="12">
    <source>
        <dbReference type="ARBA" id="ARBA00022840"/>
    </source>
</evidence>
<keyword evidence="13" id="KW-1133">Transmembrane helix</keyword>
<feature type="region of interest" description="Disordered" evidence="16">
    <location>
        <begin position="19"/>
        <end position="64"/>
    </location>
</feature>
<feature type="domain" description="AAA+ ATPase" evidence="17">
    <location>
        <begin position="300"/>
        <end position="383"/>
    </location>
</feature>
<dbReference type="Pfam" id="PF06480">
    <property type="entry name" value="FtsH_ext"/>
    <property type="match status" value="1"/>
</dbReference>
<dbReference type="InterPro" id="IPR003960">
    <property type="entry name" value="ATPase_AAA_CS"/>
</dbReference>